<proteinExistence type="predicted"/>
<evidence type="ECO:0000313" key="2">
    <source>
        <dbReference type="WBParaSite" id="nRc.2.0.1.t38337-RA"/>
    </source>
</evidence>
<organism evidence="1 2">
    <name type="scientific">Romanomermis culicivorax</name>
    <name type="common">Nematode worm</name>
    <dbReference type="NCBI Taxonomy" id="13658"/>
    <lineage>
        <taxon>Eukaryota</taxon>
        <taxon>Metazoa</taxon>
        <taxon>Ecdysozoa</taxon>
        <taxon>Nematoda</taxon>
        <taxon>Enoplea</taxon>
        <taxon>Dorylaimia</taxon>
        <taxon>Mermithida</taxon>
        <taxon>Mermithoidea</taxon>
        <taxon>Mermithidae</taxon>
        <taxon>Romanomermis</taxon>
    </lineage>
</organism>
<reference evidence="2" key="1">
    <citation type="submission" date="2022-11" db="UniProtKB">
        <authorList>
            <consortium name="WormBaseParasite"/>
        </authorList>
    </citation>
    <scope>IDENTIFICATION</scope>
</reference>
<dbReference type="AlphaFoldDB" id="A0A915KHW7"/>
<sequence length="602" mass="68126">MKAFIPQNCLEMFSNGYTATNNIVRPYWKLINNQQSSAPDNSRMTTKGATNFAPAVIRPPAPIDFGSIFSNGGNSNGYFGKSNGNGGEMSFLDGDISKRDEIENESKRRKSEENVFRCETFPAIQNSSVRVGAANVGRPTSSDHSENCKNVVKSGPLFHLSASKKFSQPLLIRKASKSCPKHPNRDISKSAIDLTQQGVAMQSAAAEVKSFNFSRTSLLSTSGYMFLPSKCTSTADACTETVSEFEQKPVLNGIEKPITKEKELIPPPLPLRHYGTCQIVSVETQHEIYIRPTYVKKDLEKFERDLSDVYEKIKIESIGAVTNQSDLYLVENKGEKKIYRVKIVAEFVTPPSKKNSKEQINCRRFFVDFIDYGYKMVVVEDKLKPVLSQYDFVVKTAPFIYRCNFLHNVVISERQKSVATSLLKLLLLVENNEFTYLIVRNNSAETPSVEVPRYPDVTLMKTGFADTISDIFGAFVSNKFLSTDFSKLNMNEKELFENRNFRPFSSNDEDYNQFHFSLDDYKDILEILGWSKIIVEGGKLNSKVEKGDLLVVDRIKKCKILLRRRMIAKDVVDSYKRQNENIDPSNICDDLDVQMAKMNLNL</sequence>
<dbReference type="CDD" id="cd20379">
    <property type="entry name" value="Tudor_dTUD-like"/>
    <property type="match status" value="1"/>
</dbReference>
<dbReference type="Proteomes" id="UP000887565">
    <property type="component" value="Unplaced"/>
</dbReference>
<evidence type="ECO:0000313" key="1">
    <source>
        <dbReference type="Proteomes" id="UP000887565"/>
    </source>
</evidence>
<accession>A0A915KHW7</accession>
<keyword evidence="1" id="KW-1185">Reference proteome</keyword>
<name>A0A915KHW7_ROMCU</name>
<protein>
    <submittedName>
        <fullName evidence="2">Tudor domain-containing protein</fullName>
    </submittedName>
</protein>
<dbReference type="WBParaSite" id="nRc.2.0.1.t38337-RA">
    <property type="protein sequence ID" value="nRc.2.0.1.t38337-RA"/>
    <property type="gene ID" value="nRc.2.0.1.g38337"/>
</dbReference>